<dbReference type="PANTHER" id="PTHR35335">
    <property type="entry name" value="UPF0716 PROTEIN FXSA"/>
    <property type="match status" value="1"/>
</dbReference>
<gene>
    <name evidence="3" type="ORF">J2R62_05895</name>
</gene>
<keyword evidence="2" id="KW-0812">Transmembrane</keyword>
<keyword evidence="2" id="KW-0472">Membrane</keyword>
<feature type="compositionally biased region" description="Basic and acidic residues" evidence="1">
    <location>
        <begin position="162"/>
        <end position="172"/>
    </location>
</feature>
<evidence type="ECO:0000256" key="2">
    <source>
        <dbReference type="SAM" id="Phobius"/>
    </source>
</evidence>
<evidence type="ECO:0000313" key="3">
    <source>
        <dbReference type="EMBL" id="MBO1107758.1"/>
    </source>
</evidence>
<name>A0A8I2B4N4_PLESH</name>
<dbReference type="Pfam" id="PF04186">
    <property type="entry name" value="FxsA"/>
    <property type="match status" value="1"/>
</dbReference>
<evidence type="ECO:0000313" key="4">
    <source>
        <dbReference type="Proteomes" id="UP000664658"/>
    </source>
</evidence>
<feature type="transmembrane region" description="Helical" evidence="2">
    <location>
        <begin position="27"/>
        <end position="47"/>
    </location>
</feature>
<dbReference type="NCBIfam" id="NF008528">
    <property type="entry name" value="PRK11463.1-2"/>
    <property type="match status" value="1"/>
</dbReference>
<reference evidence="3" key="1">
    <citation type="submission" date="2021-03" db="EMBL/GenBank/DDBJ databases">
        <title>Plesiomonas shigelloides zfcc0051, isolated from zebrafish feces.</title>
        <authorList>
            <person name="Vanderhoek Z."/>
            <person name="Gaulke C."/>
        </authorList>
    </citation>
    <scope>NUCLEOTIDE SEQUENCE</scope>
    <source>
        <strain evidence="3">Zfcc0051</strain>
    </source>
</reference>
<dbReference type="GO" id="GO:0016020">
    <property type="term" value="C:membrane"/>
    <property type="evidence" value="ECO:0007669"/>
    <property type="project" value="InterPro"/>
</dbReference>
<feature type="compositionally biased region" description="Basic and acidic residues" evidence="1">
    <location>
        <begin position="132"/>
        <end position="151"/>
    </location>
</feature>
<dbReference type="AlphaFoldDB" id="A0A8I2B4N4"/>
<proteinExistence type="predicted"/>
<dbReference type="RefSeq" id="WP_207541818.1">
    <property type="nucleotide sequence ID" value="NZ_JAFNAA010000005.1"/>
</dbReference>
<dbReference type="PANTHER" id="PTHR35335:SF1">
    <property type="entry name" value="UPF0716 PROTEIN FXSA"/>
    <property type="match status" value="1"/>
</dbReference>
<sequence length="172" mass="18863">MRLFFLLLLLFLPFIEITIFIQVADQIGGWTTLALALLASMVGVSLIRSKGVKTLMLIQQKLAQGEMPAQEVVQAGMLVIAGILLIIPGFLTDFVALILLLPWVQKALAHWVLPRMQIIGTGSAGFGSFGGEDNRSGHRTFDGEFERKDPPTHQGDNSQPGPDDHDQPPRLH</sequence>
<dbReference type="InterPro" id="IPR007313">
    <property type="entry name" value="FxsA"/>
</dbReference>
<organism evidence="3 4">
    <name type="scientific">Plesiomonas shigelloides</name>
    <name type="common">Aeromonas shigelloides</name>
    <dbReference type="NCBI Taxonomy" id="703"/>
    <lineage>
        <taxon>Bacteria</taxon>
        <taxon>Pseudomonadati</taxon>
        <taxon>Pseudomonadota</taxon>
        <taxon>Gammaproteobacteria</taxon>
        <taxon>Enterobacterales</taxon>
        <taxon>Enterobacteriaceae</taxon>
        <taxon>Plesiomonas</taxon>
    </lineage>
</organism>
<dbReference type="EMBL" id="JAFNAA010000005">
    <property type="protein sequence ID" value="MBO1107758.1"/>
    <property type="molecule type" value="Genomic_DNA"/>
</dbReference>
<protein>
    <submittedName>
        <fullName evidence="3">FxsA family protein</fullName>
    </submittedName>
</protein>
<dbReference type="Proteomes" id="UP000664658">
    <property type="component" value="Unassembled WGS sequence"/>
</dbReference>
<keyword evidence="2" id="KW-1133">Transmembrane helix</keyword>
<comment type="caution">
    <text evidence="3">The sequence shown here is derived from an EMBL/GenBank/DDBJ whole genome shotgun (WGS) entry which is preliminary data.</text>
</comment>
<evidence type="ECO:0000256" key="1">
    <source>
        <dbReference type="SAM" id="MobiDB-lite"/>
    </source>
</evidence>
<accession>A0A8I2B4N4</accession>
<feature type="region of interest" description="Disordered" evidence="1">
    <location>
        <begin position="129"/>
        <end position="172"/>
    </location>
</feature>